<keyword evidence="6" id="KW-0862">Zinc</keyword>
<evidence type="ECO:0000256" key="4">
    <source>
        <dbReference type="ARBA" id="ARBA00022723"/>
    </source>
</evidence>
<sequence>MAEKSIFNEPDVDFHLKLNQQLFHIPYELLSKRVKHTQAVINKETKSLHELTSALNEIFKHNDVEHDKVALANITGMIRKIDDIEKFLSMQIKSYCQILNRIKKRLEFFHELKDIKSQSSEISNDENDHNTRNKLIQWYQSYTNILIGDYLTRNNPIKYNSETNEHWNSGVVFLKQIQLDDLIDYDVLLEANRISTSLLHEHDLLPLISWINDNKKILTKKLSILEFQARLQEYIELLKADNYTDAIFCFQKFLLPFVQSNFADLKLASGLLIFIKYCNKQKPNFFSSSSGFNAAEIKSRNLPIKKDQIFQHFFHKSLPRSTFDSETDTTKYDKSSLINLQNGDFERYFNLLNDERWSVLNDLFLDDFYSMYGISQNDPLLIYLSLGISSLKTRDCLHPSDDEKENKELESSIIAQGEVEDLQIFTLHSLKRKNCPVCSETFKPITQSLPFAHHIQSQLFENPVLLPNGNIYDSKKLKKLAKTLKKQNLISLGPGQIMDPVDMKIFCESDSIKMYPT</sequence>
<dbReference type="GO" id="GO:0005634">
    <property type="term" value="C:nucleus"/>
    <property type="evidence" value="ECO:0007669"/>
    <property type="project" value="TreeGrafter"/>
</dbReference>
<feature type="zinc finger region" description="RING-Gid-type" evidence="7">
    <location>
        <begin position="435"/>
        <end position="502"/>
    </location>
</feature>
<proteinExistence type="inferred from homology"/>
<dbReference type="InterPro" id="IPR024964">
    <property type="entry name" value="CTLH/CRA"/>
</dbReference>
<evidence type="ECO:0000256" key="5">
    <source>
        <dbReference type="ARBA" id="ARBA00022771"/>
    </source>
</evidence>
<dbReference type="GO" id="GO:0008270">
    <property type="term" value="F:zinc ion binding"/>
    <property type="evidence" value="ECO:0007669"/>
    <property type="project" value="UniProtKB-KW"/>
</dbReference>
<evidence type="ECO:0000256" key="2">
    <source>
        <dbReference type="ARBA" id="ARBA00010615"/>
    </source>
</evidence>
<dbReference type="GO" id="GO:0034657">
    <property type="term" value="C:GID complex"/>
    <property type="evidence" value="ECO:0007669"/>
    <property type="project" value="TreeGrafter"/>
</dbReference>
<accession>A0AA35J046</accession>
<protein>
    <recommendedName>
        <fullName evidence="12">Protein fyv10</fullName>
    </recommendedName>
</protein>
<keyword evidence="5 7" id="KW-0863">Zinc-finger</keyword>
<feature type="domain" description="CTLH" evidence="8">
    <location>
        <begin position="187"/>
        <end position="245"/>
    </location>
</feature>
<feature type="domain" description="RING-Gid-type" evidence="9">
    <location>
        <begin position="435"/>
        <end position="502"/>
    </location>
</feature>
<evidence type="ECO:0000256" key="3">
    <source>
        <dbReference type="ARBA" id="ARBA00022490"/>
    </source>
</evidence>
<gene>
    <name evidence="10" type="primary">SMKI09G0760</name>
    <name evidence="10" type="ORF">SMKI_09G0760</name>
</gene>
<dbReference type="SMART" id="SM00668">
    <property type="entry name" value="CTLH"/>
    <property type="match status" value="1"/>
</dbReference>
<evidence type="ECO:0000256" key="6">
    <source>
        <dbReference type="ARBA" id="ARBA00022833"/>
    </source>
</evidence>
<keyword evidence="4" id="KW-0479">Metal-binding</keyword>
<dbReference type="InterPro" id="IPR045098">
    <property type="entry name" value="Fyv10_fam"/>
</dbReference>
<dbReference type="GeneID" id="80918879"/>
<dbReference type="GO" id="GO:0061630">
    <property type="term" value="F:ubiquitin protein ligase activity"/>
    <property type="evidence" value="ECO:0007669"/>
    <property type="project" value="InterPro"/>
</dbReference>
<reference evidence="10" key="1">
    <citation type="submission" date="2022-10" db="EMBL/GenBank/DDBJ databases">
        <authorList>
            <person name="Byrne P K."/>
        </authorList>
    </citation>
    <scope>NUCLEOTIDE SEQUENCE</scope>
    <source>
        <strain evidence="10">IFO1815</strain>
    </source>
</reference>
<comment type="subcellular location">
    <subcellularLocation>
        <location evidence="1">Cytoplasm</location>
    </subcellularLocation>
</comment>
<evidence type="ECO:0000256" key="1">
    <source>
        <dbReference type="ARBA" id="ARBA00004496"/>
    </source>
</evidence>
<comment type="similarity">
    <text evidence="2">Belongs to the FYV10 family.</text>
</comment>
<dbReference type="Pfam" id="PF10607">
    <property type="entry name" value="CTLH"/>
    <property type="match status" value="1"/>
</dbReference>
<name>A0AA35J046_SACMI</name>
<dbReference type="PANTHER" id="PTHR12170:SF2">
    <property type="entry name" value="E3 UBIQUITIN-PROTEIN TRANSFERASE MAEA"/>
    <property type="match status" value="1"/>
</dbReference>
<dbReference type="PANTHER" id="PTHR12170">
    <property type="entry name" value="MACROPHAGE ERYTHROBLAST ATTACHER-RELATED"/>
    <property type="match status" value="1"/>
</dbReference>
<evidence type="ECO:0008006" key="12">
    <source>
        <dbReference type="Google" id="ProtNLM"/>
    </source>
</evidence>
<organism evidence="10 11">
    <name type="scientific">Saccharomyces mikatae IFO 1815</name>
    <dbReference type="NCBI Taxonomy" id="226126"/>
    <lineage>
        <taxon>Eukaryota</taxon>
        <taxon>Fungi</taxon>
        <taxon>Dikarya</taxon>
        <taxon>Ascomycota</taxon>
        <taxon>Saccharomycotina</taxon>
        <taxon>Saccharomycetes</taxon>
        <taxon>Saccharomycetales</taxon>
        <taxon>Saccharomycetaceae</taxon>
        <taxon>Saccharomyces</taxon>
    </lineage>
</organism>
<evidence type="ECO:0000256" key="7">
    <source>
        <dbReference type="PROSITE-ProRule" id="PRU01215"/>
    </source>
</evidence>
<dbReference type="RefSeq" id="XP_056082783.1">
    <property type="nucleotide sequence ID" value="XM_056223165.1"/>
</dbReference>
<dbReference type="EMBL" id="OX365765">
    <property type="protein sequence ID" value="CAI4039668.1"/>
    <property type="molecule type" value="Genomic_DNA"/>
</dbReference>
<evidence type="ECO:0000313" key="11">
    <source>
        <dbReference type="Proteomes" id="UP001161438"/>
    </source>
</evidence>
<evidence type="ECO:0000313" key="10">
    <source>
        <dbReference type="EMBL" id="CAI4039668.1"/>
    </source>
</evidence>
<dbReference type="Proteomes" id="UP001161438">
    <property type="component" value="Chromosome 9"/>
</dbReference>
<dbReference type="PROSITE" id="PS51867">
    <property type="entry name" value="ZF_RING_GID"/>
    <property type="match status" value="1"/>
</dbReference>
<keyword evidence="3" id="KW-0963">Cytoplasm</keyword>
<dbReference type="InterPro" id="IPR044063">
    <property type="entry name" value="ZF_RING_GID"/>
</dbReference>
<dbReference type="GO" id="GO:0043161">
    <property type="term" value="P:proteasome-mediated ubiquitin-dependent protein catabolic process"/>
    <property type="evidence" value="ECO:0007669"/>
    <property type="project" value="InterPro"/>
</dbReference>
<dbReference type="GO" id="GO:0005737">
    <property type="term" value="C:cytoplasm"/>
    <property type="evidence" value="ECO:0007669"/>
    <property type="project" value="UniProtKB-SubCell"/>
</dbReference>
<dbReference type="PROSITE" id="PS50897">
    <property type="entry name" value="CTLH"/>
    <property type="match status" value="1"/>
</dbReference>
<dbReference type="AlphaFoldDB" id="A0AA35J046"/>
<evidence type="ECO:0000259" key="8">
    <source>
        <dbReference type="PROSITE" id="PS50897"/>
    </source>
</evidence>
<dbReference type="InterPro" id="IPR006595">
    <property type="entry name" value="CTLH_C"/>
</dbReference>
<evidence type="ECO:0000259" key="9">
    <source>
        <dbReference type="PROSITE" id="PS51867"/>
    </source>
</evidence>
<keyword evidence="11" id="KW-1185">Reference proteome</keyword>